<evidence type="ECO:0000313" key="2">
    <source>
        <dbReference type="EMBL" id="KAJ2780932.1"/>
    </source>
</evidence>
<dbReference type="Proteomes" id="UP001140217">
    <property type="component" value="Unassembled WGS sequence"/>
</dbReference>
<feature type="region of interest" description="Disordered" evidence="1">
    <location>
        <begin position="45"/>
        <end position="70"/>
    </location>
</feature>
<reference evidence="2" key="1">
    <citation type="submission" date="2022-07" db="EMBL/GenBank/DDBJ databases">
        <title>Phylogenomic reconstructions and comparative analyses of Kickxellomycotina fungi.</title>
        <authorList>
            <person name="Reynolds N.K."/>
            <person name="Stajich J.E."/>
            <person name="Barry K."/>
            <person name="Grigoriev I.V."/>
            <person name="Crous P."/>
            <person name="Smith M.E."/>
        </authorList>
    </citation>
    <scope>NUCLEOTIDE SEQUENCE</scope>
    <source>
        <strain evidence="2">NBRC 105414</strain>
    </source>
</reference>
<feature type="compositionally biased region" description="Basic and acidic residues" evidence="1">
    <location>
        <begin position="146"/>
        <end position="158"/>
    </location>
</feature>
<organism evidence="2 3">
    <name type="scientific">Coemansia javaensis</name>
    <dbReference type="NCBI Taxonomy" id="2761396"/>
    <lineage>
        <taxon>Eukaryota</taxon>
        <taxon>Fungi</taxon>
        <taxon>Fungi incertae sedis</taxon>
        <taxon>Zoopagomycota</taxon>
        <taxon>Kickxellomycotina</taxon>
        <taxon>Kickxellomycetes</taxon>
        <taxon>Kickxellales</taxon>
        <taxon>Kickxellaceae</taxon>
        <taxon>Coemansia</taxon>
    </lineage>
</organism>
<protein>
    <submittedName>
        <fullName evidence="2">Uncharacterized protein</fullName>
    </submittedName>
</protein>
<evidence type="ECO:0000256" key="1">
    <source>
        <dbReference type="SAM" id="MobiDB-lite"/>
    </source>
</evidence>
<feature type="region of interest" description="Disordered" evidence="1">
    <location>
        <begin position="383"/>
        <end position="408"/>
    </location>
</feature>
<feature type="compositionally biased region" description="Low complexity" evidence="1">
    <location>
        <begin position="135"/>
        <end position="145"/>
    </location>
</feature>
<keyword evidence="3" id="KW-1185">Reference proteome</keyword>
<comment type="caution">
    <text evidence="2">The sequence shown here is derived from an EMBL/GenBank/DDBJ whole genome shotgun (WGS) entry which is preliminary data.</text>
</comment>
<dbReference type="OrthoDB" id="5593454at2759"/>
<name>A0A9W8H9Y8_9FUNG</name>
<dbReference type="EMBL" id="JANBUL010000120">
    <property type="protein sequence ID" value="KAJ2780932.1"/>
    <property type="molecule type" value="Genomic_DNA"/>
</dbReference>
<proteinExistence type="predicted"/>
<sequence>MTAAAAASATAATAAAAVPAPDAVRAAISQVFGILDRLQAQLDAEQAPGKAARGGSQPTENPPVLRSDGGGTVDMHWYAKKCRALEELTERYAAKCREYDQLLARYRQLQQAQAQAQAAGDQARDPPRAALPGTRAAPSAAPARPHTFDDFDEMERRMCPQYSGGRGARRPQAALLVSPPRPGPARRAADADCVTPTKRPRRAPGAIGKLNLLSSPPAAPGRAFSPDRPGNAPDPRGPDPREADPPAGPRRGVLDLGPPKPRGPNYSSQVTQLDPSEADLAAELCPATDDDDDDGPVAKARGKNPAEHWDAHAATEAWVRDAHAATGAAAAAAAAAASGHDAELRRILGAVGDCGECRAFYSAPGLVLPRRDPATLCMHRRARGAGAATPPARASPAPLPRSEQRTSTPEHFWDIDYFPAIHTAGPEVLRKARRR</sequence>
<dbReference type="AlphaFoldDB" id="A0A9W8H9Y8"/>
<evidence type="ECO:0000313" key="3">
    <source>
        <dbReference type="Proteomes" id="UP001140217"/>
    </source>
</evidence>
<feature type="compositionally biased region" description="Low complexity" evidence="1">
    <location>
        <begin position="384"/>
        <end position="396"/>
    </location>
</feature>
<feature type="region of interest" description="Disordered" evidence="1">
    <location>
        <begin position="115"/>
        <end position="272"/>
    </location>
</feature>
<accession>A0A9W8H9Y8</accession>
<feature type="region of interest" description="Disordered" evidence="1">
    <location>
        <begin position="285"/>
        <end position="309"/>
    </location>
</feature>
<gene>
    <name evidence="2" type="ORF">H4R18_003179</name>
</gene>